<protein>
    <submittedName>
        <fullName evidence="1">Uncharacterized protein</fullName>
    </submittedName>
</protein>
<evidence type="ECO:0000313" key="2">
    <source>
        <dbReference type="Proteomes" id="UP001163223"/>
    </source>
</evidence>
<keyword evidence="2" id="KW-1185">Reference proteome</keyword>
<accession>A0ACD4NH74</accession>
<dbReference type="EMBL" id="CP113520">
    <property type="protein sequence ID" value="WAJ26158.1"/>
    <property type="molecule type" value="Genomic_DNA"/>
</dbReference>
<organism evidence="1 2">
    <name type="scientific">Antarcticirhabdus aurantiaca</name>
    <dbReference type="NCBI Taxonomy" id="2606717"/>
    <lineage>
        <taxon>Bacteria</taxon>
        <taxon>Pseudomonadati</taxon>
        <taxon>Pseudomonadota</taxon>
        <taxon>Alphaproteobacteria</taxon>
        <taxon>Hyphomicrobiales</taxon>
        <taxon>Aurantimonadaceae</taxon>
        <taxon>Antarcticirhabdus</taxon>
    </lineage>
</organism>
<gene>
    <name evidence="1" type="ORF">OXU80_14685</name>
</gene>
<evidence type="ECO:0000313" key="1">
    <source>
        <dbReference type="EMBL" id="WAJ26158.1"/>
    </source>
</evidence>
<sequence>MRALNRGGHVVVALGLLAAAVATAAAQDVPPAPGLRTAMTIEPFSASGPAGDRPLMAGQVLSVTVSFSDAASGRPATGLAPRAFVRRLEPGAPGCGAAAHMLRASGTLSPDDFPLDGRYLVGIARENGRAQLVVTDLAHRLGAANTISVTPIEGAADGFTIGGTVPRAFLLDRTAGRVEAVELPAGGRRLVAEGLRGPGGILAIGDDGLVVAEDATGSIALFDGDGRFQRREHLEPAPFRITASGAGAIVAAADGSAAILRDVESTPFRLPAASLGPAVAADGVALVSAGPDAPELQLRWLDAPADAARLLLPFSPSGLALGEAGNRRYALAWSDGERPELAVVDLTFSRVAARLPLPGPVTASARAGTAFVLAHADPRLVSVLDLAPLGAGAPPFLRRVDIPGPPPMPGGESGILVPLDPEPMALFLPPGSPVAYRIAAGGGISNAMTSTIRVAGRAIGKLALFDRGFAEIAPGRFSALVTLPRGGAYQLVATTGPGGTTGCAGFFVDGPGAEELPPASLRVVSMTPPPAPGGKAVVVLAIRNRPPGLAEGPLPLRLHDLGFGAPKRLLARPGPDQTFVVELARRLGRFSLSVEAPGVEIAPAVFDIRRSTP</sequence>
<reference evidence="1" key="1">
    <citation type="submission" date="2022-11" db="EMBL/GenBank/DDBJ databases">
        <title>beta-Carotene-producing bacterium, Jeongeuplla avenae sp. nov., alleviates the salt stress of Arabidopsis seedlings.</title>
        <authorList>
            <person name="Jiang L."/>
            <person name="Lee J."/>
        </authorList>
    </citation>
    <scope>NUCLEOTIDE SEQUENCE</scope>
    <source>
        <strain evidence="1">DY_R2A_6</strain>
    </source>
</reference>
<name>A0ACD4NH74_9HYPH</name>
<proteinExistence type="predicted"/>
<dbReference type="Proteomes" id="UP001163223">
    <property type="component" value="Chromosome"/>
</dbReference>